<evidence type="ECO:0000313" key="16">
    <source>
        <dbReference type="EMBL" id="GGZ97964.1"/>
    </source>
</evidence>
<feature type="domain" description="TonB-dependent receptor-like beta-barrel" evidence="14">
    <location>
        <begin position="271"/>
        <end position="840"/>
    </location>
</feature>
<feature type="chain" id="PRO_5037918266" description="TonB-dependent receptor" evidence="13">
    <location>
        <begin position="39"/>
        <end position="874"/>
    </location>
</feature>
<reference evidence="16" key="1">
    <citation type="journal article" date="2014" name="Int. J. Syst. Evol. Microbiol.">
        <title>Complete genome sequence of Corynebacterium casei LMG S-19264T (=DSM 44701T), isolated from a smear-ripened cheese.</title>
        <authorList>
            <consortium name="US DOE Joint Genome Institute (JGI-PGF)"/>
            <person name="Walter F."/>
            <person name="Albersmeier A."/>
            <person name="Kalinowski J."/>
            <person name="Ruckert C."/>
        </authorList>
    </citation>
    <scope>NUCLEOTIDE SEQUENCE</scope>
    <source>
        <strain evidence="16">KCTC 12711</strain>
    </source>
</reference>
<dbReference type="PANTHER" id="PTHR32552">
    <property type="entry name" value="FERRICHROME IRON RECEPTOR-RELATED"/>
    <property type="match status" value="1"/>
</dbReference>
<keyword evidence="17" id="KW-1185">Reference proteome</keyword>
<dbReference type="InterPro" id="IPR012910">
    <property type="entry name" value="Plug_dom"/>
</dbReference>
<evidence type="ECO:0000256" key="3">
    <source>
        <dbReference type="ARBA" id="ARBA00022452"/>
    </source>
</evidence>
<dbReference type="InterPro" id="IPR036942">
    <property type="entry name" value="Beta-barrel_TonB_sf"/>
</dbReference>
<dbReference type="SUPFAM" id="SSF56935">
    <property type="entry name" value="Porins"/>
    <property type="match status" value="1"/>
</dbReference>
<dbReference type="AlphaFoldDB" id="A0A918RGD4"/>
<keyword evidence="13" id="KW-0732">Signal</keyword>
<dbReference type="InterPro" id="IPR000531">
    <property type="entry name" value="Beta-barrel_TonB"/>
</dbReference>
<evidence type="ECO:0000256" key="2">
    <source>
        <dbReference type="ARBA" id="ARBA00022448"/>
    </source>
</evidence>
<keyword evidence="5 11" id="KW-0812">Transmembrane</keyword>
<evidence type="ECO:0000256" key="5">
    <source>
        <dbReference type="ARBA" id="ARBA00022692"/>
    </source>
</evidence>
<keyword evidence="3 11" id="KW-1134">Transmembrane beta strand</keyword>
<keyword evidence="4" id="KW-0410">Iron transport</keyword>
<gene>
    <name evidence="16" type="ORF">GCM10008090_02870</name>
</gene>
<comment type="caution">
    <text evidence="16">The sequence shown here is derived from an EMBL/GenBank/DDBJ whole genome shotgun (WGS) entry which is preliminary data.</text>
</comment>
<evidence type="ECO:0000256" key="11">
    <source>
        <dbReference type="PROSITE-ProRule" id="PRU01360"/>
    </source>
</evidence>
<keyword evidence="9 11" id="KW-0472">Membrane</keyword>
<dbReference type="GO" id="GO:0006826">
    <property type="term" value="P:iron ion transport"/>
    <property type="evidence" value="ECO:0007669"/>
    <property type="project" value="UniProtKB-KW"/>
</dbReference>
<dbReference type="PROSITE" id="PS52016">
    <property type="entry name" value="TONB_DEPENDENT_REC_3"/>
    <property type="match status" value="1"/>
</dbReference>
<dbReference type="GO" id="GO:0009279">
    <property type="term" value="C:cell outer membrane"/>
    <property type="evidence" value="ECO:0007669"/>
    <property type="project" value="UniProtKB-SubCell"/>
</dbReference>
<feature type="domain" description="TonB-dependent receptor plug" evidence="15">
    <location>
        <begin position="65"/>
        <end position="171"/>
    </location>
</feature>
<evidence type="ECO:0000256" key="7">
    <source>
        <dbReference type="ARBA" id="ARBA00023065"/>
    </source>
</evidence>
<evidence type="ECO:0000256" key="10">
    <source>
        <dbReference type="ARBA" id="ARBA00023237"/>
    </source>
</evidence>
<dbReference type="InterPro" id="IPR039426">
    <property type="entry name" value="TonB-dep_rcpt-like"/>
</dbReference>
<keyword evidence="10 11" id="KW-0998">Cell outer membrane</keyword>
<dbReference type="Gene3D" id="2.40.170.20">
    <property type="entry name" value="TonB-dependent receptor, beta-barrel domain"/>
    <property type="match status" value="2"/>
</dbReference>
<evidence type="ECO:0000256" key="12">
    <source>
        <dbReference type="RuleBase" id="RU003357"/>
    </source>
</evidence>
<dbReference type="Pfam" id="PF07715">
    <property type="entry name" value="Plug"/>
    <property type="match status" value="1"/>
</dbReference>
<dbReference type="PANTHER" id="PTHR32552:SF81">
    <property type="entry name" value="TONB-DEPENDENT OUTER MEMBRANE RECEPTOR"/>
    <property type="match status" value="1"/>
</dbReference>
<comment type="similarity">
    <text evidence="11 12">Belongs to the TonB-dependent receptor family.</text>
</comment>
<evidence type="ECO:0000256" key="1">
    <source>
        <dbReference type="ARBA" id="ARBA00004571"/>
    </source>
</evidence>
<evidence type="ECO:0000256" key="9">
    <source>
        <dbReference type="ARBA" id="ARBA00023136"/>
    </source>
</evidence>
<organism evidence="16 17">
    <name type="scientific">Arenicella chitinivorans</name>
    <dbReference type="NCBI Taxonomy" id="1329800"/>
    <lineage>
        <taxon>Bacteria</taxon>
        <taxon>Pseudomonadati</taxon>
        <taxon>Pseudomonadota</taxon>
        <taxon>Gammaproteobacteria</taxon>
        <taxon>Arenicellales</taxon>
        <taxon>Arenicellaceae</taxon>
        <taxon>Arenicella</taxon>
    </lineage>
</organism>
<dbReference type="RefSeq" id="WP_189398226.1">
    <property type="nucleotide sequence ID" value="NZ_BMXA01000001.1"/>
</dbReference>
<dbReference type="Proteomes" id="UP000614811">
    <property type="component" value="Unassembled WGS sequence"/>
</dbReference>
<evidence type="ECO:0008006" key="18">
    <source>
        <dbReference type="Google" id="ProtNLM"/>
    </source>
</evidence>
<evidence type="ECO:0000256" key="13">
    <source>
        <dbReference type="SAM" id="SignalP"/>
    </source>
</evidence>
<keyword evidence="7" id="KW-0406">Ion transport</keyword>
<dbReference type="Pfam" id="PF00593">
    <property type="entry name" value="TonB_dep_Rec_b-barrel"/>
    <property type="match status" value="1"/>
</dbReference>
<keyword evidence="6" id="KW-0408">Iron</keyword>
<dbReference type="EMBL" id="BMXA01000001">
    <property type="protein sequence ID" value="GGZ97964.1"/>
    <property type="molecule type" value="Genomic_DNA"/>
</dbReference>
<evidence type="ECO:0000259" key="14">
    <source>
        <dbReference type="Pfam" id="PF00593"/>
    </source>
</evidence>
<accession>A0A918RGD4</accession>
<comment type="subcellular location">
    <subcellularLocation>
        <location evidence="1 11">Cell outer membrane</location>
        <topology evidence="1 11">Multi-pass membrane protein</topology>
    </subcellularLocation>
</comment>
<evidence type="ECO:0000313" key="17">
    <source>
        <dbReference type="Proteomes" id="UP000614811"/>
    </source>
</evidence>
<sequence>MKNTTTRPLARGVTRLSRIALSLGFASLTLLSSAALQAQEDDNAEVNPYDIEEIIVTANRREQSIQDVSGVVQSLSADEIRSAGITEFRQLQLAVPGLSIANQEGNVELFIRGVGSANNTELGDPGAAPHLNGVYIPRPRGLGGMFYDLERVEVNKGPQGTLYGRNALAGTLNIITKKPTFDEKDGYFQAEVASRGGYGAEGATNVSLSDSSALRIAGYYQERDYGFNNAGTQSLDPAGLQEDKGIRLTYLNELSDTASLSIVADYAEEAGTGYPGTNINAAVRDTGLRPSDLNLRDVRYRGLQGEMENEIAGIQAVFKKSFDSVDLEVNTSFRTVDFYQRNAASDGIAYDGVGALDEDNFSGQFWASTSEALVAELRLSSNTDGRLQWSTGVFGFSEDQEVGFFSLADKGYCCYSGTEFTMPDVDGDAFAIYGDMTFDFSDRFRGMAGLRYTDESKSRYGIGGNWALTLGGRDFACCVATRLGTEGFVPALLDRPNFDVSGLDTPQAQAQFLLEGIVTPGARDTLIQQISAVANGGPNGECFVRPDIDNGFVTCPDDGFFTYTNLTIPAQQQGESEADYTDFRLGFEYDVSDSHMVYAKVSSGHKAGGFNDSFQGFLPEVFEPEDIVVYEVGSRLDYEAFGGPAVFNATAFYYDYSNQVFQDLTCINFDVREEECNGFALVNRNVGASELYGLEIESRFNFENNVSLDVFATFLDSEVTEGVVADVREQDFGNGGITPLIDLTGNKLPLQSDFSATVRLAQVVDLSGGSFDWQILASYRSDYFLSQFNERDIVLLSGDRLSALEVGHPEKQDGFATINVGFGYTFADGRYRIEAYGQNITDEVASQKAIVGNTTNVRFLNDARTYGLRAIAIF</sequence>
<reference evidence="16" key="2">
    <citation type="submission" date="2020-09" db="EMBL/GenBank/DDBJ databases">
        <authorList>
            <person name="Sun Q."/>
            <person name="Kim S."/>
        </authorList>
    </citation>
    <scope>NUCLEOTIDE SEQUENCE</scope>
    <source>
        <strain evidence="16">KCTC 12711</strain>
    </source>
</reference>
<keyword evidence="8 12" id="KW-0798">TonB box</keyword>
<feature type="signal peptide" evidence="13">
    <location>
        <begin position="1"/>
        <end position="38"/>
    </location>
</feature>
<protein>
    <recommendedName>
        <fullName evidence="18">TonB-dependent receptor</fullName>
    </recommendedName>
</protein>
<keyword evidence="2 11" id="KW-0813">Transport</keyword>
<evidence type="ECO:0000256" key="8">
    <source>
        <dbReference type="ARBA" id="ARBA00023077"/>
    </source>
</evidence>
<evidence type="ECO:0000256" key="6">
    <source>
        <dbReference type="ARBA" id="ARBA00023004"/>
    </source>
</evidence>
<evidence type="ECO:0000259" key="15">
    <source>
        <dbReference type="Pfam" id="PF07715"/>
    </source>
</evidence>
<evidence type="ECO:0000256" key="4">
    <source>
        <dbReference type="ARBA" id="ARBA00022496"/>
    </source>
</evidence>
<proteinExistence type="inferred from homology"/>
<name>A0A918RGD4_9GAMM</name>